<feature type="domain" description="ABC transmembrane type-1" evidence="9">
    <location>
        <begin position="29"/>
        <end position="229"/>
    </location>
</feature>
<dbReference type="InterPro" id="IPR035906">
    <property type="entry name" value="MetI-like_sf"/>
</dbReference>
<comment type="similarity">
    <text evidence="2">Belongs to the binding-protein-dependent transport system permease family. HisMQ subfamily.</text>
</comment>
<accession>A0A5C0B145</accession>
<evidence type="ECO:0000256" key="4">
    <source>
        <dbReference type="ARBA" id="ARBA00022475"/>
    </source>
</evidence>
<dbReference type="PANTHER" id="PTHR30614">
    <property type="entry name" value="MEMBRANE COMPONENT OF AMINO ACID ABC TRANSPORTER"/>
    <property type="match status" value="1"/>
</dbReference>
<keyword evidence="4" id="KW-1003">Cell membrane</keyword>
<evidence type="ECO:0000259" key="9">
    <source>
        <dbReference type="PROSITE" id="PS50928"/>
    </source>
</evidence>
<feature type="transmembrane region" description="Helical" evidence="8">
    <location>
        <begin position="31"/>
        <end position="53"/>
    </location>
</feature>
<dbReference type="PANTHER" id="PTHR30614:SF42">
    <property type="entry name" value="GLUTAMATE_ASPARTATE IMPORT PERMEASE PROTEIN GLTJ"/>
    <property type="match status" value="1"/>
</dbReference>
<evidence type="ECO:0000256" key="2">
    <source>
        <dbReference type="ARBA" id="ARBA00010072"/>
    </source>
</evidence>
<evidence type="ECO:0000313" key="10">
    <source>
        <dbReference type="EMBL" id="QEI08459.1"/>
    </source>
</evidence>
<evidence type="ECO:0000313" key="11">
    <source>
        <dbReference type="Proteomes" id="UP000325161"/>
    </source>
</evidence>
<evidence type="ECO:0000256" key="5">
    <source>
        <dbReference type="ARBA" id="ARBA00022692"/>
    </source>
</evidence>
<dbReference type="Pfam" id="PF00528">
    <property type="entry name" value="BPD_transp_1"/>
    <property type="match status" value="1"/>
</dbReference>
<keyword evidence="6 8" id="KW-1133">Transmembrane helix</keyword>
<dbReference type="EMBL" id="CP043046">
    <property type="protein sequence ID" value="QEI08459.1"/>
    <property type="molecule type" value="Genomic_DNA"/>
</dbReference>
<keyword evidence="3 8" id="KW-0813">Transport</keyword>
<dbReference type="RefSeq" id="WP_148817930.1">
    <property type="nucleotide sequence ID" value="NZ_CP043046.1"/>
</dbReference>
<feature type="transmembrane region" description="Helical" evidence="8">
    <location>
        <begin position="107"/>
        <end position="126"/>
    </location>
</feature>
<dbReference type="KEGG" id="pacr:FXN63_23435"/>
<dbReference type="AlphaFoldDB" id="A0A5C0B145"/>
<dbReference type="PROSITE" id="PS50928">
    <property type="entry name" value="ABC_TM1"/>
    <property type="match status" value="1"/>
</dbReference>
<evidence type="ECO:0000256" key="1">
    <source>
        <dbReference type="ARBA" id="ARBA00004429"/>
    </source>
</evidence>
<keyword evidence="5 8" id="KW-0812">Transmembrane</keyword>
<keyword evidence="11" id="KW-1185">Reference proteome</keyword>
<dbReference type="Gene3D" id="1.10.3720.10">
    <property type="entry name" value="MetI-like"/>
    <property type="match status" value="1"/>
</dbReference>
<evidence type="ECO:0000256" key="8">
    <source>
        <dbReference type="RuleBase" id="RU363032"/>
    </source>
</evidence>
<gene>
    <name evidence="10" type="ORF">FXN63_23435</name>
</gene>
<proteinExistence type="inferred from homology"/>
<comment type="subcellular location">
    <subcellularLocation>
        <location evidence="1">Cell inner membrane</location>
        <topology evidence="1">Multi-pass membrane protein</topology>
    </subcellularLocation>
    <subcellularLocation>
        <location evidence="8">Cell membrane</location>
        <topology evidence="8">Multi-pass membrane protein</topology>
    </subcellularLocation>
</comment>
<sequence length="250" mass="27311">MNYNWNWGIFWQTSPDGSGTYLDTLISGLGWTLSTALSAWAIALVLGSIIGVIRTTDSRLAVGLGNAYVELFRNVPLLVQMFLWYFVLPELLPSAMGAAIKQVPPPWGAFVPAVLCLGFFTSARVAEQVRAGIQALPRGQRMAGTALGLEPAQVYRYVLLPMAFRIILPPMTSEFMNIIKNSSIALTIGLMELTGRARSMQEFSFQVFEAFTAATILYISLNVVLVFGMRWLEKRAAVPGFVGPSVSGGH</sequence>
<keyword evidence="7 8" id="KW-0472">Membrane</keyword>
<dbReference type="Proteomes" id="UP000325161">
    <property type="component" value="Chromosome"/>
</dbReference>
<name>A0A5C0B145_9BURK</name>
<dbReference type="GO" id="GO:0006865">
    <property type="term" value="P:amino acid transport"/>
    <property type="evidence" value="ECO:0007669"/>
    <property type="project" value="TreeGrafter"/>
</dbReference>
<dbReference type="InterPro" id="IPR000515">
    <property type="entry name" value="MetI-like"/>
</dbReference>
<dbReference type="GO" id="GO:0022857">
    <property type="term" value="F:transmembrane transporter activity"/>
    <property type="evidence" value="ECO:0007669"/>
    <property type="project" value="InterPro"/>
</dbReference>
<protein>
    <submittedName>
        <fullName evidence="10">Amino acid ABC transporter permease</fullName>
    </submittedName>
</protein>
<dbReference type="InterPro" id="IPR043429">
    <property type="entry name" value="ArtM/GltK/GlnP/TcyL/YhdX-like"/>
</dbReference>
<organism evidence="10 11">
    <name type="scientific">Pigmentiphaga aceris</name>
    <dbReference type="NCBI Taxonomy" id="1940612"/>
    <lineage>
        <taxon>Bacteria</taxon>
        <taxon>Pseudomonadati</taxon>
        <taxon>Pseudomonadota</taxon>
        <taxon>Betaproteobacteria</taxon>
        <taxon>Burkholderiales</taxon>
        <taxon>Alcaligenaceae</taxon>
        <taxon>Pigmentiphaga</taxon>
    </lineage>
</organism>
<dbReference type="GO" id="GO:0043190">
    <property type="term" value="C:ATP-binding cassette (ABC) transporter complex"/>
    <property type="evidence" value="ECO:0007669"/>
    <property type="project" value="InterPro"/>
</dbReference>
<feature type="transmembrane region" description="Helical" evidence="8">
    <location>
        <begin position="147"/>
        <end position="168"/>
    </location>
</feature>
<dbReference type="CDD" id="cd06261">
    <property type="entry name" value="TM_PBP2"/>
    <property type="match status" value="1"/>
</dbReference>
<dbReference type="OrthoDB" id="6534575at2"/>
<feature type="transmembrane region" description="Helical" evidence="8">
    <location>
        <begin position="65"/>
        <end position="87"/>
    </location>
</feature>
<evidence type="ECO:0000256" key="7">
    <source>
        <dbReference type="ARBA" id="ARBA00023136"/>
    </source>
</evidence>
<reference evidence="10 11" key="1">
    <citation type="submission" date="2019-08" db="EMBL/GenBank/DDBJ databases">
        <title>Amphibian skin-associated Pigmentiphaga: genome sequence and occurrence across geography and hosts.</title>
        <authorList>
            <person name="Bletz M.C."/>
            <person name="Bunk B."/>
            <person name="Sproeer C."/>
            <person name="Biwer P."/>
            <person name="Reiter S."/>
            <person name="Rabemananjara F.C.E."/>
            <person name="Schulz S."/>
            <person name="Overmann J."/>
            <person name="Vences M."/>
        </authorList>
    </citation>
    <scope>NUCLEOTIDE SEQUENCE [LARGE SCALE GENOMIC DNA]</scope>
    <source>
        <strain evidence="10 11">Mada1488</strain>
    </source>
</reference>
<dbReference type="NCBIfam" id="TIGR01726">
    <property type="entry name" value="HEQRo_perm_3TM"/>
    <property type="match status" value="1"/>
</dbReference>
<feature type="transmembrane region" description="Helical" evidence="8">
    <location>
        <begin position="203"/>
        <end position="227"/>
    </location>
</feature>
<evidence type="ECO:0000256" key="6">
    <source>
        <dbReference type="ARBA" id="ARBA00022989"/>
    </source>
</evidence>
<dbReference type="InterPro" id="IPR010065">
    <property type="entry name" value="AA_ABC_transptr_permease_3TM"/>
</dbReference>
<evidence type="ECO:0000256" key="3">
    <source>
        <dbReference type="ARBA" id="ARBA00022448"/>
    </source>
</evidence>
<dbReference type="SUPFAM" id="SSF161098">
    <property type="entry name" value="MetI-like"/>
    <property type="match status" value="1"/>
</dbReference>